<gene>
    <name evidence="2" type="ORF">ASPFODRAFT_205028</name>
</gene>
<evidence type="ECO:0000313" key="3">
    <source>
        <dbReference type="Proteomes" id="UP000184063"/>
    </source>
</evidence>
<name>A0A1M3TU25_ASPLC</name>
<proteinExistence type="predicted"/>
<feature type="signal peptide" evidence="1">
    <location>
        <begin position="1"/>
        <end position="23"/>
    </location>
</feature>
<sequence length="83" mass="9056">MAATALDAAAALLVSLPIGLAKANTSYLDHDVKASPDQYDFTTETIAFGGILLQAVSRVHWRVILAGFDVECLWRHSQAYLEH</sequence>
<evidence type="ECO:0000313" key="2">
    <source>
        <dbReference type="EMBL" id="OJZ90092.1"/>
    </source>
</evidence>
<dbReference type="Proteomes" id="UP000184063">
    <property type="component" value="Unassembled WGS sequence"/>
</dbReference>
<reference evidence="3" key="1">
    <citation type="journal article" date="2017" name="Genome Biol.">
        <title>Comparative genomics reveals high biological diversity and specific adaptations in the industrially and medically important fungal genus Aspergillus.</title>
        <authorList>
            <person name="de Vries R.P."/>
            <person name="Riley R."/>
            <person name="Wiebenga A."/>
            <person name="Aguilar-Osorio G."/>
            <person name="Amillis S."/>
            <person name="Uchima C.A."/>
            <person name="Anderluh G."/>
            <person name="Asadollahi M."/>
            <person name="Askin M."/>
            <person name="Barry K."/>
            <person name="Battaglia E."/>
            <person name="Bayram O."/>
            <person name="Benocci T."/>
            <person name="Braus-Stromeyer S.A."/>
            <person name="Caldana C."/>
            <person name="Canovas D."/>
            <person name="Cerqueira G.C."/>
            <person name="Chen F."/>
            <person name="Chen W."/>
            <person name="Choi C."/>
            <person name="Clum A."/>
            <person name="Dos Santos R.A."/>
            <person name="Damasio A.R."/>
            <person name="Diallinas G."/>
            <person name="Emri T."/>
            <person name="Fekete E."/>
            <person name="Flipphi M."/>
            <person name="Freyberg S."/>
            <person name="Gallo A."/>
            <person name="Gournas C."/>
            <person name="Habgood R."/>
            <person name="Hainaut M."/>
            <person name="Harispe M.L."/>
            <person name="Henrissat B."/>
            <person name="Hilden K.S."/>
            <person name="Hope R."/>
            <person name="Hossain A."/>
            <person name="Karabika E."/>
            <person name="Karaffa L."/>
            <person name="Karanyi Z."/>
            <person name="Krasevec N."/>
            <person name="Kuo A."/>
            <person name="Kusch H."/>
            <person name="LaButti K."/>
            <person name="Lagendijk E.L."/>
            <person name="Lapidus A."/>
            <person name="Levasseur A."/>
            <person name="Lindquist E."/>
            <person name="Lipzen A."/>
            <person name="Logrieco A.F."/>
            <person name="MacCabe A."/>
            <person name="Maekelae M.R."/>
            <person name="Malavazi I."/>
            <person name="Melin P."/>
            <person name="Meyer V."/>
            <person name="Mielnichuk N."/>
            <person name="Miskei M."/>
            <person name="Molnar A.P."/>
            <person name="Mule G."/>
            <person name="Ngan C.Y."/>
            <person name="Orejas M."/>
            <person name="Orosz E."/>
            <person name="Ouedraogo J.P."/>
            <person name="Overkamp K.M."/>
            <person name="Park H.-S."/>
            <person name="Perrone G."/>
            <person name="Piumi F."/>
            <person name="Punt P.J."/>
            <person name="Ram A.F."/>
            <person name="Ramon A."/>
            <person name="Rauscher S."/>
            <person name="Record E."/>
            <person name="Riano-Pachon D.M."/>
            <person name="Robert V."/>
            <person name="Roehrig J."/>
            <person name="Ruller R."/>
            <person name="Salamov A."/>
            <person name="Salih N.S."/>
            <person name="Samson R.A."/>
            <person name="Sandor E."/>
            <person name="Sanguinetti M."/>
            <person name="Schuetze T."/>
            <person name="Sepcic K."/>
            <person name="Shelest E."/>
            <person name="Sherlock G."/>
            <person name="Sophianopoulou V."/>
            <person name="Squina F.M."/>
            <person name="Sun H."/>
            <person name="Susca A."/>
            <person name="Todd R.B."/>
            <person name="Tsang A."/>
            <person name="Unkles S.E."/>
            <person name="van de Wiele N."/>
            <person name="van Rossen-Uffink D."/>
            <person name="Oliveira J.V."/>
            <person name="Vesth T.C."/>
            <person name="Visser J."/>
            <person name="Yu J.-H."/>
            <person name="Zhou M."/>
            <person name="Andersen M.R."/>
            <person name="Archer D.B."/>
            <person name="Baker S.E."/>
            <person name="Benoit I."/>
            <person name="Brakhage A.A."/>
            <person name="Braus G.H."/>
            <person name="Fischer R."/>
            <person name="Frisvad J.C."/>
            <person name="Goldman G.H."/>
            <person name="Houbraken J."/>
            <person name="Oakley B."/>
            <person name="Pocsi I."/>
            <person name="Scazzocchio C."/>
            <person name="Seiboth B."/>
            <person name="vanKuyk P.A."/>
            <person name="Wortman J."/>
            <person name="Dyer P.S."/>
            <person name="Grigoriev I.V."/>
        </authorList>
    </citation>
    <scope>NUCLEOTIDE SEQUENCE [LARGE SCALE GENOMIC DNA]</scope>
    <source>
        <strain evidence="3">CBS 106.47</strain>
    </source>
</reference>
<dbReference type="EMBL" id="KV878238">
    <property type="protein sequence ID" value="OJZ90092.1"/>
    <property type="molecule type" value="Genomic_DNA"/>
</dbReference>
<dbReference type="AlphaFoldDB" id="A0A1M3TU25"/>
<evidence type="ECO:0000256" key="1">
    <source>
        <dbReference type="SAM" id="SignalP"/>
    </source>
</evidence>
<keyword evidence="1" id="KW-0732">Signal</keyword>
<dbReference type="VEuPathDB" id="FungiDB:ASPFODRAFT_205028"/>
<accession>A0A1M3TU25</accession>
<feature type="chain" id="PRO_5012115366" evidence="1">
    <location>
        <begin position="24"/>
        <end position="83"/>
    </location>
</feature>
<protein>
    <submittedName>
        <fullName evidence="2">Uncharacterized protein</fullName>
    </submittedName>
</protein>
<organism evidence="2 3">
    <name type="scientific">Aspergillus luchuensis (strain CBS 106.47)</name>
    <dbReference type="NCBI Taxonomy" id="1137211"/>
    <lineage>
        <taxon>Eukaryota</taxon>
        <taxon>Fungi</taxon>
        <taxon>Dikarya</taxon>
        <taxon>Ascomycota</taxon>
        <taxon>Pezizomycotina</taxon>
        <taxon>Eurotiomycetes</taxon>
        <taxon>Eurotiomycetidae</taxon>
        <taxon>Eurotiales</taxon>
        <taxon>Aspergillaceae</taxon>
        <taxon>Aspergillus</taxon>
        <taxon>Aspergillus subgen. Circumdati</taxon>
    </lineage>
</organism>